<evidence type="ECO:0000313" key="3">
    <source>
        <dbReference type="EMBL" id="EJX06156.1"/>
    </source>
</evidence>
<name>J9D0S2_9ZZZZ</name>
<comment type="caution">
    <text evidence="3">The sequence shown here is derived from an EMBL/GenBank/DDBJ whole genome shotgun (WGS) entry which is preliminary data.</text>
</comment>
<accession>J9D0S2</accession>
<dbReference type="CDD" id="cd06533">
    <property type="entry name" value="Glyco_transf_WecG_TagA"/>
    <property type="match status" value="1"/>
</dbReference>
<organism evidence="3">
    <name type="scientific">gut metagenome</name>
    <dbReference type="NCBI Taxonomy" id="749906"/>
    <lineage>
        <taxon>unclassified sequences</taxon>
        <taxon>metagenomes</taxon>
        <taxon>organismal metagenomes</taxon>
    </lineage>
</organism>
<evidence type="ECO:0000256" key="2">
    <source>
        <dbReference type="ARBA" id="ARBA00022679"/>
    </source>
</evidence>
<protein>
    <submittedName>
        <fullName evidence="3">Glycosyl transferase, WecB/TagA/CpsF family</fullName>
    </submittedName>
</protein>
<dbReference type="EMBL" id="AMCI01001242">
    <property type="protein sequence ID" value="EJX06156.1"/>
    <property type="molecule type" value="Genomic_DNA"/>
</dbReference>
<dbReference type="PANTHER" id="PTHR34136:SF1">
    <property type="entry name" value="UDP-N-ACETYL-D-MANNOSAMINURONIC ACID TRANSFERASE"/>
    <property type="match status" value="1"/>
</dbReference>
<proteinExistence type="predicted"/>
<dbReference type="AlphaFoldDB" id="J9D0S2"/>
<evidence type="ECO:0000256" key="1">
    <source>
        <dbReference type="ARBA" id="ARBA00022676"/>
    </source>
</evidence>
<dbReference type="InterPro" id="IPR004629">
    <property type="entry name" value="WecG_TagA_CpsF"/>
</dbReference>
<gene>
    <name evidence="3" type="ORF">EVA_05739</name>
</gene>
<dbReference type="PANTHER" id="PTHR34136">
    <property type="match status" value="1"/>
</dbReference>
<sequence length="200" mass="22513">MDRRIEQQIRSGAPDYICVADGVILNTANRKPDYLKVINGGMFAICDSGYVPLYLKWIYGMHVEQYIGSQIFEHIVRSRKYRMYFMGTSTKTLEGLRQHLLQLNPDVADMTFDALPFRRVEDFDYEEIARKVEADGADIIWVALGAPKQEYFMSRLKPHLKSGVMIAVGAAFKFYSGGGGYPAGSAVDDRCAPGICASYR</sequence>
<keyword evidence="1" id="KW-0328">Glycosyltransferase</keyword>
<dbReference type="Pfam" id="PF03808">
    <property type="entry name" value="Glyco_tran_WecG"/>
    <property type="match status" value="1"/>
</dbReference>
<reference evidence="3" key="1">
    <citation type="journal article" date="2012" name="PLoS ONE">
        <title>Gene sets for utilization of primary and secondary nutrition supplies in the distal gut of endangered iberian lynx.</title>
        <authorList>
            <person name="Alcaide M."/>
            <person name="Messina E."/>
            <person name="Richter M."/>
            <person name="Bargiela R."/>
            <person name="Peplies J."/>
            <person name="Huws S.A."/>
            <person name="Newbold C.J."/>
            <person name="Golyshin P.N."/>
            <person name="Simon M.A."/>
            <person name="Lopez G."/>
            <person name="Yakimov M.M."/>
            <person name="Ferrer M."/>
        </authorList>
    </citation>
    <scope>NUCLEOTIDE SEQUENCE</scope>
</reference>
<keyword evidence="2 3" id="KW-0808">Transferase</keyword>
<dbReference type="GO" id="GO:0016758">
    <property type="term" value="F:hexosyltransferase activity"/>
    <property type="evidence" value="ECO:0007669"/>
    <property type="project" value="TreeGrafter"/>
</dbReference>